<gene>
    <name evidence="10" type="ORF">HNP33_000110</name>
</gene>
<dbReference type="PANTHER" id="PTHR43742:SF6">
    <property type="entry name" value="OXIDOREDUCTASE YYAE-RELATED"/>
    <property type="match status" value="1"/>
</dbReference>
<dbReference type="PROSITE" id="PS51669">
    <property type="entry name" value="4FE4S_MOW_BIS_MGD"/>
    <property type="match status" value="1"/>
</dbReference>
<keyword evidence="7" id="KW-0411">Iron-sulfur</keyword>
<dbReference type="PANTHER" id="PTHR43742">
    <property type="entry name" value="TRIMETHYLAMINE-N-OXIDE REDUCTASE"/>
    <property type="match status" value="1"/>
</dbReference>
<dbReference type="EMBL" id="JACHKZ010000001">
    <property type="protein sequence ID" value="MBB6576062.1"/>
    <property type="molecule type" value="Genomic_DNA"/>
</dbReference>
<organism evidence="10 11">
    <name type="scientific">Comamonas odontotermitis</name>
    <dbReference type="NCBI Taxonomy" id="379895"/>
    <lineage>
        <taxon>Bacteria</taxon>
        <taxon>Pseudomonadati</taxon>
        <taxon>Pseudomonadota</taxon>
        <taxon>Betaproteobacteria</taxon>
        <taxon>Burkholderiales</taxon>
        <taxon>Comamonadaceae</taxon>
        <taxon>Comamonas</taxon>
    </lineage>
</organism>
<keyword evidence="5" id="KW-0560">Oxidoreductase</keyword>
<keyword evidence="6" id="KW-0408">Iron</keyword>
<keyword evidence="11" id="KW-1185">Reference proteome</keyword>
<dbReference type="SMART" id="SM00926">
    <property type="entry name" value="Molybdop_Fe4S4"/>
    <property type="match status" value="1"/>
</dbReference>
<dbReference type="Proteomes" id="UP000562492">
    <property type="component" value="Unassembled WGS sequence"/>
</dbReference>
<dbReference type="InterPro" id="IPR009010">
    <property type="entry name" value="Asp_de-COase-like_dom_sf"/>
</dbReference>
<dbReference type="InterPro" id="IPR037920">
    <property type="entry name" value="YoaE_C"/>
</dbReference>
<evidence type="ECO:0000259" key="9">
    <source>
        <dbReference type="PROSITE" id="PS51669"/>
    </source>
</evidence>
<dbReference type="SUPFAM" id="SSF53706">
    <property type="entry name" value="Formate dehydrogenase/DMSO reductase, domains 1-3"/>
    <property type="match status" value="1"/>
</dbReference>
<dbReference type="InterPro" id="IPR006657">
    <property type="entry name" value="MoPterin_dinucl-bd_dom"/>
</dbReference>
<sequence length="723" mass="78390">MECRLCSSGRTDVPIPRYDERADRPPIHHDSKPATMNTPTASLSVIGACPHDCPDTCSLVTTVVDGVATKVNGNPQHPQTGGVLCAKVSKYTERTYHEGRVLRPLKRVGPKGAGQFEPVSWDEALSDIAARLRAIAARDPQAILPYSYAGTMGFVQAESMDRRFFHQLGASLLDRTICASAGSEALLHTYGGKLGMRVQFFAESQLILIWGSNSITSNLHFWRYAQEAKRNGAKLICIDPRQSETAEKCHEHIQILPGTDAALALALMHELIVHDWLDHDYIAQHTLGWDALKARALEWPPERAASVCGITVEEICNLARDYGTTKPAAIRLNYGMQRAHGGGNAVRAVACLPALVGAWRHRAGGLLLSTSSTSPARRADLQMPQLLGARRPRTINMSTIGDALLHPGGAGFGPQVEALICYNSNPVAVAPESAKVAAGFAREDLFTVVLEHFMTDTADHADYVLPATTQLEHWDIHTTYGHTDVLLNRPAIAPQGQARSNAQIFRDLAAHMARHDAAFAAEHFRTSDEDLCRAATDANCVDFDTLLAQGFAVQNLPDAPFAKGGYATASGKCEFFSSALEKQGVSPLPDYVPNYETPTAAHPLAMISPPARNFMNSTFVNVQKLRQAEGRPTLEMHADDAAARQIADGDAVRVFNARGTHVCHASINGRARSGVVVGLGVWWRKDGANGTNVNELTHQQLTDMGRAPSFYDCAVQVERLSAA</sequence>
<dbReference type="Gene3D" id="3.40.50.740">
    <property type="match status" value="1"/>
</dbReference>
<comment type="cofactor">
    <cofactor evidence="1">
        <name>Mo-bis(molybdopterin guanine dinucleotide)</name>
        <dbReference type="ChEBI" id="CHEBI:60539"/>
    </cofactor>
</comment>
<evidence type="ECO:0000256" key="4">
    <source>
        <dbReference type="ARBA" id="ARBA00022723"/>
    </source>
</evidence>
<evidence type="ECO:0000256" key="1">
    <source>
        <dbReference type="ARBA" id="ARBA00001942"/>
    </source>
</evidence>
<dbReference type="SUPFAM" id="SSF50692">
    <property type="entry name" value="ADC-like"/>
    <property type="match status" value="1"/>
</dbReference>
<feature type="domain" description="4Fe-4S Mo/W bis-MGD-type" evidence="9">
    <location>
        <begin position="42"/>
        <end position="99"/>
    </location>
</feature>
<feature type="region of interest" description="Disordered" evidence="8">
    <location>
        <begin position="14"/>
        <end position="36"/>
    </location>
</feature>
<dbReference type="InterPro" id="IPR006655">
    <property type="entry name" value="Mopterin_OxRdtase_prok_CS"/>
</dbReference>
<dbReference type="Pfam" id="PF00384">
    <property type="entry name" value="Molybdopterin"/>
    <property type="match status" value="1"/>
</dbReference>
<reference evidence="10 11" key="1">
    <citation type="submission" date="2020-08" db="EMBL/GenBank/DDBJ databases">
        <title>Functional genomics of gut bacteria from endangered species of beetles.</title>
        <authorList>
            <person name="Carlos-Shanley C."/>
        </authorList>
    </citation>
    <scope>NUCLEOTIDE SEQUENCE [LARGE SCALE GENOMIC DNA]</scope>
    <source>
        <strain evidence="10 11">S00124</strain>
    </source>
</reference>
<evidence type="ECO:0000256" key="6">
    <source>
        <dbReference type="ARBA" id="ARBA00023004"/>
    </source>
</evidence>
<protein>
    <submittedName>
        <fullName evidence="10">Anaerobic selenocysteine-containing dehydrogenase</fullName>
    </submittedName>
</protein>
<dbReference type="Pfam" id="PF01568">
    <property type="entry name" value="Molydop_binding"/>
    <property type="match status" value="1"/>
</dbReference>
<dbReference type="InterPro" id="IPR006963">
    <property type="entry name" value="Mopterin_OxRdtase_4Fe-4S_dom"/>
</dbReference>
<dbReference type="CDD" id="cd02786">
    <property type="entry name" value="MopB_CT_3"/>
    <property type="match status" value="1"/>
</dbReference>
<dbReference type="InterPro" id="IPR050612">
    <property type="entry name" value="Prok_Mopterin_Oxidored"/>
</dbReference>
<evidence type="ECO:0000256" key="5">
    <source>
        <dbReference type="ARBA" id="ARBA00023002"/>
    </source>
</evidence>
<comment type="caution">
    <text evidence="10">The sequence shown here is derived from an EMBL/GenBank/DDBJ whole genome shotgun (WGS) entry which is preliminary data.</text>
</comment>
<name>A0ABR6RA88_9BURK</name>
<evidence type="ECO:0000313" key="11">
    <source>
        <dbReference type="Proteomes" id="UP000562492"/>
    </source>
</evidence>
<dbReference type="PROSITE" id="PS00490">
    <property type="entry name" value="MOLYBDOPTERIN_PROK_2"/>
    <property type="match status" value="1"/>
</dbReference>
<keyword evidence="4" id="KW-0479">Metal-binding</keyword>
<evidence type="ECO:0000256" key="2">
    <source>
        <dbReference type="ARBA" id="ARBA00010312"/>
    </source>
</evidence>
<dbReference type="InterPro" id="IPR006656">
    <property type="entry name" value="Mopterin_OxRdtase"/>
</dbReference>
<dbReference type="CDD" id="cd02766">
    <property type="entry name" value="MopB_3"/>
    <property type="match status" value="1"/>
</dbReference>
<proteinExistence type="inferred from homology"/>
<feature type="compositionally biased region" description="Basic and acidic residues" evidence="8">
    <location>
        <begin position="17"/>
        <end position="32"/>
    </location>
</feature>
<evidence type="ECO:0000256" key="7">
    <source>
        <dbReference type="ARBA" id="ARBA00023014"/>
    </source>
</evidence>
<evidence type="ECO:0000256" key="3">
    <source>
        <dbReference type="ARBA" id="ARBA00022505"/>
    </source>
</evidence>
<comment type="similarity">
    <text evidence="2">Belongs to the prokaryotic molybdopterin-containing oxidoreductase family.</text>
</comment>
<dbReference type="Gene3D" id="3.30.2070.10">
    <property type="entry name" value="Formate dehydrogenase/DMSO reductase"/>
    <property type="match status" value="1"/>
</dbReference>
<accession>A0ABR6RA88</accession>
<dbReference type="Gene3D" id="3.40.228.10">
    <property type="entry name" value="Dimethylsulfoxide Reductase, domain 2"/>
    <property type="match status" value="1"/>
</dbReference>
<keyword evidence="3" id="KW-0500">Molybdenum</keyword>
<dbReference type="Pfam" id="PF04879">
    <property type="entry name" value="Molybdop_Fe4S4"/>
    <property type="match status" value="1"/>
</dbReference>
<dbReference type="Gene3D" id="2.40.40.20">
    <property type="match status" value="1"/>
</dbReference>
<dbReference type="Gene3D" id="2.20.25.90">
    <property type="entry name" value="ADC-like domains"/>
    <property type="match status" value="1"/>
</dbReference>
<evidence type="ECO:0000256" key="8">
    <source>
        <dbReference type="SAM" id="MobiDB-lite"/>
    </source>
</evidence>
<evidence type="ECO:0000313" key="10">
    <source>
        <dbReference type="EMBL" id="MBB6576062.1"/>
    </source>
</evidence>